<reference evidence="2" key="1">
    <citation type="journal article" date="2020" name="Nature">
        <title>Giant virus diversity and host interactions through global metagenomics.</title>
        <authorList>
            <person name="Schulz F."/>
            <person name="Roux S."/>
            <person name="Paez-Espino D."/>
            <person name="Jungbluth S."/>
            <person name="Walsh D.A."/>
            <person name="Denef V.J."/>
            <person name="McMahon K.D."/>
            <person name="Konstantinidis K.T."/>
            <person name="Eloe-Fadrosh E.A."/>
            <person name="Kyrpides N.C."/>
            <person name="Woyke T."/>
        </authorList>
    </citation>
    <scope>NUCLEOTIDE SEQUENCE</scope>
    <source>
        <strain evidence="2">GVMAG-M-3300023174-137</strain>
    </source>
</reference>
<sequence>MPHTARHRRAQKKRTGTKKAGNWQSHMMSVYKTMKKSNPGVKLGDAMKAAKKSYRK</sequence>
<dbReference type="EMBL" id="MN739583">
    <property type="protein sequence ID" value="QHT14443.1"/>
    <property type="molecule type" value="Genomic_DNA"/>
</dbReference>
<dbReference type="AlphaFoldDB" id="A0A6C0DDD1"/>
<feature type="compositionally biased region" description="Basic residues" evidence="1">
    <location>
        <begin position="1"/>
        <end position="17"/>
    </location>
</feature>
<organism evidence="2">
    <name type="scientific">viral metagenome</name>
    <dbReference type="NCBI Taxonomy" id="1070528"/>
    <lineage>
        <taxon>unclassified sequences</taxon>
        <taxon>metagenomes</taxon>
        <taxon>organismal metagenomes</taxon>
    </lineage>
</organism>
<evidence type="ECO:0008006" key="3">
    <source>
        <dbReference type="Google" id="ProtNLM"/>
    </source>
</evidence>
<evidence type="ECO:0000256" key="1">
    <source>
        <dbReference type="SAM" id="MobiDB-lite"/>
    </source>
</evidence>
<name>A0A6C0DDD1_9ZZZZ</name>
<proteinExistence type="predicted"/>
<evidence type="ECO:0000313" key="2">
    <source>
        <dbReference type="EMBL" id="QHT14443.1"/>
    </source>
</evidence>
<protein>
    <recommendedName>
        <fullName evidence="3">HMG box domain-containing protein</fullName>
    </recommendedName>
</protein>
<feature type="region of interest" description="Disordered" evidence="1">
    <location>
        <begin position="1"/>
        <end position="26"/>
    </location>
</feature>
<accession>A0A6C0DDD1</accession>